<evidence type="ECO:0000313" key="2">
    <source>
        <dbReference type="Proteomes" id="UP000037460"/>
    </source>
</evidence>
<keyword evidence="2" id="KW-1185">Reference proteome</keyword>
<protein>
    <submittedName>
        <fullName evidence="1">Uncharacterized protein</fullName>
    </submittedName>
</protein>
<organism evidence="1 2">
    <name type="scientific">Chrysochromulina tobinii</name>
    <dbReference type="NCBI Taxonomy" id="1460289"/>
    <lineage>
        <taxon>Eukaryota</taxon>
        <taxon>Haptista</taxon>
        <taxon>Haptophyta</taxon>
        <taxon>Prymnesiophyceae</taxon>
        <taxon>Prymnesiales</taxon>
        <taxon>Chrysochromulinaceae</taxon>
        <taxon>Chrysochromulina</taxon>
    </lineage>
</organism>
<dbReference type="AlphaFoldDB" id="A0A0M0JSF6"/>
<name>A0A0M0JSF6_9EUKA</name>
<gene>
    <name evidence="1" type="ORF">Ctob_010382</name>
</gene>
<dbReference type="EMBL" id="JWZX01002397">
    <property type="protein sequence ID" value="KOO29561.1"/>
    <property type="molecule type" value="Genomic_DNA"/>
</dbReference>
<accession>A0A0M0JSF6</accession>
<comment type="caution">
    <text evidence="1">The sequence shown here is derived from an EMBL/GenBank/DDBJ whole genome shotgun (WGS) entry which is preliminary data.</text>
</comment>
<reference evidence="2" key="1">
    <citation type="journal article" date="2015" name="PLoS Genet.">
        <title>Genome Sequence and Transcriptome Analyses of Chrysochromulina tobin: Metabolic Tools for Enhanced Algal Fitness in the Prominent Order Prymnesiales (Haptophyceae).</title>
        <authorList>
            <person name="Hovde B.T."/>
            <person name="Deodato C.R."/>
            <person name="Hunsperger H.M."/>
            <person name="Ryken S.A."/>
            <person name="Yost W."/>
            <person name="Jha R.K."/>
            <person name="Patterson J."/>
            <person name="Monnat R.J. Jr."/>
            <person name="Barlow S.B."/>
            <person name="Starkenburg S.R."/>
            <person name="Cattolico R.A."/>
        </authorList>
    </citation>
    <scope>NUCLEOTIDE SEQUENCE</scope>
    <source>
        <strain evidence="2">CCMP291</strain>
    </source>
</reference>
<sequence length="93" mass="10510">MMSMTAKEMEAAVEETLNRLFAGDRDDVTFDELFDDLYVTYSATLIRTKEQLAVAYAAEPRAVQEGRDAVKETLVAMEAANKVMHREGRIHLI</sequence>
<evidence type="ECO:0000313" key="1">
    <source>
        <dbReference type="EMBL" id="KOO29561.1"/>
    </source>
</evidence>
<dbReference type="Proteomes" id="UP000037460">
    <property type="component" value="Unassembled WGS sequence"/>
</dbReference>
<proteinExistence type="predicted"/>